<organism evidence="1 2">
    <name type="scientific">Neodothiora populina</name>
    <dbReference type="NCBI Taxonomy" id="2781224"/>
    <lineage>
        <taxon>Eukaryota</taxon>
        <taxon>Fungi</taxon>
        <taxon>Dikarya</taxon>
        <taxon>Ascomycota</taxon>
        <taxon>Pezizomycotina</taxon>
        <taxon>Dothideomycetes</taxon>
        <taxon>Dothideomycetidae</taxon>
        <taxon>Dothideales</taxon>
        <taxon>Dothioraceae</taxon>
        <taxon>Neodothiora</taxon>
    </lineage>
</organism>
<dbReference type="EMBL" id="JBFMKM010000004">
    <property type="protein sequence ID" value="KAL1306950.1"/>
    <property type="molecule type" value="Genomic_DNA"/>
</dbReference>
<dbReference type="Proteomes" id="UP001562354">
    <property type="component" value="Unassembled WGS sequence"/>
</dbReference>
<gene>
    <name evidence="1" type="ORF">AAFC00_005588</name>
</gene>
<protein>
    <recommendedName>
        <fullName evidence="3">Alcohol acetyltransferase</fullName>
    </recommendedName>
</protein>
<reference evidence="1 2" key="1">
    <citation type="submission" date="2024-07" db="EMBL/GenBank/DDBJ databases">
        <title>Draft sequence of the Neodothiora populina.</title>
        <authorList>
            <person name="Drown D.D."/>
            <person name="Schuette U.S."/>
            <person name="Buechlein A.B."/>
            <person name="Rusch D.R."/>
            <person name="Winton L.W."/>
            <person name="Adams G.A."/>
        </authorList>
    </citation>
    <scope>NUCLEOTIDE SEQUENCE [LARGE SCALE GENOMIC DNA]</scope>
    <source>
        <strain evidence="1 2">CPC 39397</strain>
    </source>
</reference>
<evidence type="ECO:0000313" key="2">
    <source>
        <dbReference type="Proteomes" id="UP001562354"/>
    </source>
</evidence>
<dbReference type="InterPro" id="IPR010828">
    <property type="entry name" value="Atf2/Sli1-like"/>
</dbReference>
<dbReference type="PANTHER" id="PTHR28037:SF1">
    <property type="entry name" value="ALCOHOL O-ACETYLTRANSFERASE 1-RELATED"/>
    <property type="match status" value="1"/>
</dbReference>
<dbReference type="Pfam" id="PF07247">
    <property type="entry name" value="AATase"/>
    <property type="match status" value="1"/>
</dbReference>
<accession>A0ABR3PLN8</accession>
<sequence>MTTTLRLAGINERRCIVRQTLDYYRCLIVGGIYECSIADGPPKDWIRQSAIKAIKHCIATHPVLSTTIIGEATESPAYARPPHLDLNNHVQLLEGKDVSDRYDAMLERDVIKLVIPQIHDQVLTARDEIPPWKVVIVPLASRNGRNRYLILLAYYHSHGDGKSGLAFHQSFLSGLRMSSSPTCPYDDETKISLSDAATTKPLPPPIDEGGQLKITWSYLLSPLLGAYLPKTITDYFNLRAAATPESPDQWRGEPTFHDDDNPSTFKTGLDFVTVNNETMTKVLAKCKSHSTKFTGLLHQLIVRALSQGIPAETAGSFVSGTAVDLRRHAASLSDDDMAVCASVYFELFARADVNAWTGWAAAADDASIWVASRATTEGLARRAESLVDQPVGLLAYLRNFYPWMKDQVGKPRDSSYELSNLLSFSPRAEPQSTSTTSPRDTEDWTLSSVLFSQPANAVGSGLNFNVVTLKGGDMVLMLTWQLGVLGVDDEQRFAERVCSSIGSSLDVLASA</sequence>
<dbReference type="GeneID" id="95979287"/>
<keyword evidence="2" id="KW-1185">Reference proteome</keyword>
<proteinExistence type="predicted"/>
<comment type="caution">
    <text evidence="1">The sequence shown here is derived from an EMBL/GenBank/DDBJ whole genome shotgun (WGS) entry which is preliminary data.</text>
</comment>
<dbReference type="InterPro" id="IPR052058">
    <property type="entry name" value="Alcohol_O-acetyltransferase"/>
</dbReference>
<dbReference type="PANTHER" id="PTHR28037">
    <property type="entry name" value="ALCOHOL O-ACETYLTRANSFERASE 1-RELATED"/>
    <property type="match status" value="1"/>
</dbReference>
<evidence type="ECO:0000313" key="1">
    <source>
        <dbReference type="EMBL" id="KAL1306950.1"/>
    </source>
</evidence>
<evidence type="ECO:0008006" key="3">
    <source>
        <dbReference type="Google" id="ProtNLM"/>
    </source>
</evidence>
<dbReference type="RefSeq" id="XP_069203222.1">
    <property type="nucleotide sequence ID" value="XM_069345395.1"/>
</dbReference>
<name>A0ABR3PLN8_9PEZI</name>